<dbReference type="EMBL" id="FOKW01000017">
    <property type="protein sequence ID" value="SFC72580.1"/>
    <property type="molecule type" value="Genomic_DNA"/>
</dbReference>
<reference evidence="4" key="1">
    <citation type="submission" date="2016-10" db="EMBL/GenBank/DDBJ databases">
        <authorList>
            <person name="Varghese N."/>
            <person name="Submissions S."/>
        </authorList>
    </citation>
    <scope>NUCLEOTIDE SEQUENCE [LARGE SCALE GENOMIC DNA]</scope>
    <source>
        <strain evidence="4">DSM 13078</strain>
    </source>
</reference>
<keyword evidence="1" id="KW-0812">Transmembrane</keyword>
<gene>
    <name evidence="3" type="ORF">SAMN05444422_11721</name>
</gene>
<feature type="transmembrane region" description="Helical" evidence="1">
    <location>
        <begin position="203"/>
        <end position="219"/>
    </location>
</feature>
<dbReference type="RefSeq" id="WP_007143857.1">
    <property type="nucleotide sequence ID" value="NZ_FOKW01000017.1"/>
</dbReference>
<dbReference type="Proteomes" id="UP000199161">
    <property type="component" value="Unassembled WGS sequence"/>
</dbReference>
<dbReference type="AlphaFoldDB" id="A0A1I1LSZ2"/>
<keyword evidence="1" id="KW-1133">Transmembrane helix</keyword>
<dbReference type="InterPro" id="IPR036938">
    <property type="entry name" value="PAP2/HPO_sf"/>
</dbReference>
<dbReference type="Pfam" id="PF01569">
    <property type="entry name" value="PAP2"/>
    <property type="match status" value="1"/>
</dbReference>
<organism evidence="3 4">
    <name type="scientific">Natronobacterium haloterrestre</name>
    <name type="common">Halobiforma haloterrestris</name>
    <dbReference type="NCBI Taxonomy" id="148448"/>
    <lineage>
        <taxon>Archaea</taxon>
        <taxon>Methanobacteriati</taxon>
        <taxon>Methanobacteriota</taxon>
        <taxon>Stenosarchaea group</taxon>
        <taxon>Halobacteria</taxon>
        <taxon>Halobacteriales</taxon>
        <taxon>Natrialbaceae</taxon>
        <taxon>Natronobacterium</taxon>
    </lineage>
</organism>
<protein>
    <submittedName>
        <fullName evidence="3">PAP2 superfamily protein</fullName>
    </submittedName>
</protein>
<evidence type="ECO:0000259" key="2">
    <source>
        <dbReference type="SMART" id="SM00014"/>
    </source>
</evidence>
<feature type="transmembrane region" description="Helical" evidence="1">
    <location>
        <begin position="64"/>
        <end position="84"/>
    </location>
</feature>
<dbReference type="SMART" id="SM00014">
    <property type="entry name" value="acidPPc"/>
    <property type="match status" value="1"/>
</dbReference>
<dbReference type="PANTHER" id="PTHR14969:SF13">
    <property type="entry name" value="AT30094P"/>
    <property type="match status" value="1"/>
</dbReference>
<dbReference type="SUPFAM" id="SSF48317">
    <property type="entry name" value="Acid phosphatase/Vanadium-dependent haloperoxidase"/>
    <property type="match status" value="1"/>
</dbReference>
<feature type="transmembrane region" description="Helical" evidence="1">
    <location>
        <begin position="20"/>
        <end position="43"/>
    </location>
</feature>
<feature type="transmembrane region" description="Helical" evidence="1">
    <location>
        <begin position="156"/>
        <end position="174"/>
    </location>
</feature>
<proteinExistence type="predicted"/>
<name>A0A1I1LSZ2_NATHA</name>
<dbReference type="InterPro" id="IPR000326">
    <property type="entry name" value="PAP2/HPO"/>
</dbReference>
<dbReference type="PANTHER" id="PTHR14969">
    <property type="entry name" value="SPHINGOSINE-1-PHOSPHATE PHOSPHOHYDROLASE"/>
    <property type="match status" value="1"/>
</dbReference>
<dbReference type="GeneID" id="30922358"/>
<feature type="transmembrane region" description="Helical" evidence="1">
    <location>
        <begin position="104"/>
        <end position="122"/>
    </location>
</feature>
<dbReference type="OrthoDB" id="10182at2157"/>
<evidence type="ECO:0000313" key="4">
    <source>
        <dbReference type="Proteomes" id="UP000199161"/>
    </source>
</evidence>
<feature type="domain" description="Phosphatidic acid phosphatase type 2/haloperoxidase" evidence="2">
    <location>
        <begin position="63"/>
        <end position="173"/>
    </location>
</feature>
<accession>A0A1I1LSZ2</accession>
<evidence type="ECO:0000256" key="1">
    <source>
        <dbReference type="SAM" id="Phobius"/>
    </source>
</evidence>
<keyword evidence="1" id="KW-0472">Membrane</keyword>
<feature type="transmembrane region" description="Helical" evidence="1">
    <location>
        <begin position="131"/>
        <end position="150"/>
    </location>
</feature>
<sequence length="233" mass="24568">MTRGVGVTELLRETLPEWSVPLFEFVALLGDELLVGAVLLLLACTDAYRSFRHGDDRLLSDRTAFVLAVVLGGLAFTLALKSAFGLPRPPASLRAIPKETPGFPSGHTMAATVCWTALALWSTRWTRRRRLALAAVPIGLVAVSRLALGVHYLVDVVASIGFGVGYLILAATLTGKDPTKAFAGAAILGVAALVVTGGTTDGWLAFVGCLGGAVGWWVITRPTVRELWVSASS</sequence>
<feature type="transmembrane region" description="Helical" evidence="1">
    <location>
        <begin position="181"/>
        <end position="197"/>
    </location>
</feature>
<keyword evidence="4" id="KW-1185">Reference proteome</keyword>
<dbReference type="Gene3D" id="1.20.144.10">
    <property type="entry name" value="Phosphatidic acid phosphatase type 2/haloperoxidase"/>
    <property type="match status" value="1"/>
</dbReference>
<evidence type="ECO:0000313" key="3">
    <source>
        <dbReference type="EMBL" id="SFC72580.1"/>
    </source>
</evidence>